<dbReference type="OrthoDB" id="438164at2759"/>
<dbReference type="GO" id="GO:0005634">
    <property type="term" value="C:nucleus"/>
    <property type="evidence" value="ECO:0007669"/>
    <property type="project" value="TreeGrafter"/>
</dbReference>
<feature type="domain" description="JmjC" evidence="2">
    <location>
        <begin position="182"/>
        <end position="310"/>
    </location>
</feature>
<comment type="caution">
    <text evidence="3">The sequence shown here is derived from an EMBL/GenBank/DDBJ whole genome shotgun (WGS) entry which is preliminary data.</text>
</comment>
<evidence type="ECO:0000313" key="3">
    <source>
        <dbReference type="EMBL" id="GBG27343.1"/>
    </source>
</evidence>
<keyword evidence="3" id="KW-0489">Methyltransferase</keyword>
<dbReference type="GO" id="GO:0032259">
    <property type="term" value="P:methylation"/>
    <property type="evidence" value="ECO:0007669"/>
    <property type="project" value="UniProtKB-KW"/>
</dbReference>
<keyword evidence="1" id="KW-0732">Signal</keyword>
<dbReference type="Proteomes" id="UP000241890">
    <property type="component" value="Unassembled WGS sequence"/>
</dbReference>
<dbReference type="GO" id="GO:0000987">
    <property type="term" value="F:cis-regulatory region sequence-specific DNA binding"/>
    <property type="evidence" value="ECO:0007669"/>
    <property type="project" value="TreeGrafter"/>
</dbReference>
<dbReference type="SUPFAM" id="SSF51197">
    <property type="entry name" value="Clavaminate synthase-like"/>
    <property type="match status" value="1"/>
</dbReference>
<feature type="signal peptide" evidence="1">
    <location>
        <begin position="1"/>
        <end position="25"/>
    </location>
</feature>
<sequence length="310" mass="34419">MRVQYLLALSLSALLLALVWNWVQQQKQTDSSAEPKDDGNTTALFGPGCKMPRETNLSCEDFVKRYLGQEPVVLRGVLRSENEAFFAATASAFLREHHGSLPVKISTANSFTGRDWTETDLATYMDSLLRPQDESRAGNQTLYLFGSQQGPAWEDFLRSYHRPTLVYPSESFVEASLGSPSPEALCLGLDADQSKGPGHLSERQDRLTSLSFGLAGAGTGVPFHFHGPGFLQMIHGRKRWFLYPPGSSPDFHPNATTLSWVRTVYPHLTESAKPSHECVLEPGDVIYFPNSWMHATLNLDNYTAFVATFA</sequence>
<organism evidence="3 4">
    <name type="scientific">Hondaea fermentalgiana</name>
    <dbReference type="NCBI Taxonomy" id="2315210"/>
    <lineage>
        <taxon>Eukaryota</taxon>
        <taxon>Sar</taxon>
        <taxon>Stramenopiles</taxon>
        <taxon>Bigyra</taxon>
        <taxon>Labyrinthulomycetes</taxon>
        <taxon>Thraustochytrida</taxon>
        <taxon>Thraustochytriidae</taxon>
        <taxon>Hondaea</taxon>
    </lineage>
</organism>
<dbReference type="Pfam" id="PF13621">
    <property type="entry name" value="Cupin_8"/>
    <property type="match status" value="1"/>
</dbReference>
<dbReference type="InParanoid" id="A0A2R5GFD5"/>
<dbReference type="GO" id="GO:0008168">
    <property type="term" value="F:methyltransferase activity"/>
    <property type="evidence" value="ECO:0007669"/>
    <property type="project" value="UniProtKB-KW"/>
</dbReference>
<dbReference type="PANTHER" id="PTHR12480">
    <property type="entry name" value="ARGININE DEMETHYLASE AND LYSYL-HYDROXYLASE JMJD"/>
    <property type="match status" value="1"/>
</dbReference>
<feature type="chain" id="PRO_5015317656" evidence="1">
    <location>
        <begin position="26"/>
        <end position="310"/>
    </location>
</feature>
<dbReference type="Gene3D" id="2.60.120.650">
    <property type="entry name" value="Cupin"/>
    <property type="match status" value="1"/>
</dbReference>
<proteinExistence type="predicted"/>
<evidence type="ECO:0000313" key="4">
    <source>
        <dbReference type="Proteomes" id="UP000241890"/>
    </source>
</evidence>
<dbReference type="EMBL" id="BEYU01000029">
    <property type="protein sequence ID" value="GBG27343.1"/>
    <property type="molecule type" value="Genomic_DNA"/>
</dbReference>
<reference evidence="3 4" key="1">
    <citation type="submission" date="2017-12" db="EMBL/GenBank/DDBJ databases">
        <title>Sequencing, de novo assembly and annotation of complete genome of a new Thraustochytrid species, strain FCC1311.</title>
        <authorList>
            <person name="Sedici K."/>
            <person name="Godart F."/>
            <person name="Aiese Cigliano R."/>
            <person name="Sanseverino W."/>
            <person name="Barakat M."/>
            <person name="Ortet P."/>
            <person name="Marechal E."/>
            <person name="Cagnac O."/>
            <person name="Amato A."/>
        </authorList>
    </citation>
    <scope>NUCLEOTIDE SEQUENCE [LARGE SCALE GENOMIC DNA]</scope>
</reference>
<evidence type="ECO:0000256" key="1">
    <source>
        <dbReference type="SAM" id="SignalP"/>
    </source>
</evidence>
<dbReference type="AlphaFoldDB" id="A0A2R5GFD5"/>
<dbReference type="PANTHER" id="PTHR12480:SF21">
    <property type="entry name" value="JMJC DOMAIN-CONTAINING PROTEIN 8"/>
    <property type="match status" value="1"/>
</dbReference>
<gene>
    <name evidence="3" type="ORF">FCC1311_035652</name>
</gene>
<keyword evidence="3" id="KW-0808">Transferase</keyword>
<evidence type="ECO:0000259" key="2">
    <source>
        <dbReference type="PROSITE" id="PS51184"/>
    </source>
</evidence>
<dbReference type="InterPro" id="IPR003347">
    <property type="entry name" value="JmjC_dom"/>
</dbReference>
<protein>
    <submittedName>
        <fullName evidence="3">Bifunctional lysine-specific demethylase and histidyl-hydroxylase NO66</fullName>
    </submittedName>
</protein>
<name>A0A2R5GFD5_9STRA</name>
<dbReference type="PROSITE" id="PS51184">
    <property type="entry name" value="JMJC"/>
    <property type="match status" value="1"/>
</dbReference>
<keyword evidence="4" id="KW-1185">Reference proteome</keyword>
<accession>A0A2R5GFD5</accession>
<dbReference type="InterPro" id="IPR041667">
    <property type="entry name" value="Cupin_8"/>
</dbReference>
<dbReference type="InterPro" id="IPR050910">
    <property type="entry name" value="JMJD6_ArgDemeth/LysHydrox"/>
</dbReference>